<protein>
    <submittedName>
        <fullName evidence="2">Winged helix-turn-helix transcriptional regulator</fullName>
    </submittedName>
</protein>
<evidence type="ECO:0000256" key="1">
    <source>
        <dbReference type="SAM" id="MobiDB-lite"/>
    </source>
</evidence>
<feature type="region of interest" description="Disordered" evidence="1">
    <location>
        <begin position="1"/>
        <end position="154"/>
    </location>
</feature>
<dbReference type="RefSeq" id="WP_382185732.1">
    <property type="nucleotide sequence ID" value="NZ_JBHSZI010000001.1"/>
</dbReference>
<evidence type="ECO:0000313" key="2">
    <source>
        <dbReference type="EMBL" id="MFC7058806.1"/>
    </source>
</evidence>
<dbReference type="EMBL" id="JBHSZI010000001">
    <property type="protein sequence ID" value="MFC7058806.1"/>
    <property type="molecule type" value="Genomic_DNA"/>
</dbReference>
<reference evidence="2 3" key="1">
    <citation type="journal article" date="2019" name="Int. J. Syst. Evol. Microbiol.">
        <title>The Global Catalogue of Microorganisms (GCM) 10K type strain sequencing project: providing services to taxonomists for standard genome sequencing and annotation.</title>
        <authorList>
            <consortium name="The Broad Institute Genomics Platform"/>
            <consortium name="The Broad Institute Genome Sequencing Center for Infectious Disease"/>
            <person name="Wu L."/>
            <person name="Ma J."/>
        </authorList>
    </citation>
    <scope>NUCLEOTIDE SEQUENCE [LARGE SCALE GENOMIC DNA]</scope>
    <source>
        <strain evidence="2 3">JCM 30072</strain>
    </source>
</reference>
<name>A0ABD5W048_9EURY</name>
<proteinExistence type="predicted"/>
<comment type="caution">
    <text evidence="2">The sequence shown here is derived from an EMBL/GenBank/DDBJ whole genome shotgun (WGS) entry which is preliminary data.</text>
</comment>
<feature type="compositionally biased region" description="Low complexity" evidence="1">
    <location>
        <begin position="75"/>
        <end position="99"/>
    </location>
</feature>
<feature type="compositionally biased region" description="Acidic residues" evidence="1">
    <location>
        <begin position="51"/>
        <end position="74"/>
    </location>
</feature>
<dbReference type="AlphaFoldDB" id="A0ABD5W048"/>
<dbReference type="Pfam" id="PF13412">
    <property type="entry name" value="HTH_24"/>
    <property type="match status" value="1"/>
</dbReference>
<dbReference type="Gene3D" id="1.10.10.10">
    <property type="entry name" value="Winged helix-like DNA-binding domain superfamily/Winged helix DNA-binding domain"/>
    <property type="match status" value="1"/>
</dbReference>
<sequence length="337" mass="36358">MSTDEESKYPRSVRHKQILDKAEANPDASMDDLASMVPSATTELVERTLDEYGDPATAEESDSPDGEDEQDVASEEATNTEPTEGNTTTEMTDANTTSTDQSTESASAVSGESGDDEVGSEMEATVDTTPEDDDTHDESGAREQPTPTPADLTAKQREVLECIAAKPTATQREIGEELGVSSATINNRVNSIDGFEWNDRAAFVDEVLGLDGDTETETVEGRESTVPAELESTLANIDHQLTVLDERIDDLKTASRGRLRVTVPRRGSTTPSWCTRSSTRVRIRASHRGRGAAAVTTTAVVIGRSVTRTTPRSRCSSHTRHACTTHLLDCGWRAALL</sequence>
<gene>
    <name evidence="2" type="ORF">ACFQQG_12355</name>
</gene>
<evidence type="ECO:0000313" key="3">
    <source>
        <dbReference type="Proteomes" id="UP001596445"/>
    </source>
</evidence>
<organism evidence="2 3">
    <name type="scientific">Halovenus salina</name>
    <dbReference type="NCBI Taxonomy" id="1510225"/>
    <lineage>
        <taxon>Archaea</taxon>
        <taxon>Methanobacteriati</taxon>
        <taxon>Methanobacteriota</taxon>
        <taxon>Stenosarchaea group</taxon>
        <taxon>Halobacteria</taxon>
        <taxon>Halobacteriales</taxon>
        <taxon>Haloarculaceae</taxon>
        <taxon>Halovenus</taxon>
    </lineage>
</organism>
<feature type="compositionally biased region" description="Polar residues" evidence="1">
    <location>
        <begin position="100"/>
        <end position="110"/>
    </location>
</feature>
<dbReference type="InterPro" id="IPR036388">
    <property type="entry name" value="WH-like_DNA-bd_sf"/>
</dbReference>
<keyword evidence="3" id="KW-1185">Reference proteome</keyword>
<accession>A0ABD5W048</accession>
<dbReference type="Proteomes" id="UP001596445">
    <property type="component" value="Unassembled WGS sequence"/>
</dbReference>